<accession>U9UQA0</accession>
<proteinExistence type="predicted"/>
<name>U9UQA0_RHIID</name>
<organism evidence="1">
    <name type="scientific">Rhizophagus irregularis (strain DAOM 181602 / DAOM 197198 / MUCL 43194)</name>
    <name type="common">Arbuscular mycorrhizal fungus</name>
    <name type="synonym">Glomus intraradices</name>
    <dbReference type="NCBI Taxonomy" id="747089"/>
    <lineage>
        <taxon>Eukaryota</taxon>
        <taxon>Fungi</taxon>
        <taxon>Fungi incertae sedis</taxon>
        <taxon>Mucoromycota</taxon>
        <taxon>Glomeromycotina</taxon>
        <taxon>Glomeromycetes</taxon>
        <taxon>Glomerales</taxon>
        <taxon>Glomeraceae</taxon>
        <taxon>Rhizophagus</taxon>
    </lineage>
</organism>
<protein>
    <submittedName>
        <fullName evidence="1">Uncharacterized protein</fullName>
    </submittedName>
</protein>
<dbReference type="AlphaFoldDB" id="U9UQA0"/>
<gene>
    <name evidence="1" type="ORF">GLOINDRAFT_18208</name>
</gene>
<reference evidence="1" key="1">
    <citation type="submission" date="2013-07" db="EMBL/GenBank/DDBJ databases">
        <title>The genome of an arbuscular mycorrhizal fungus provides insights into the evolution of the oldest plant symbiosis.</title>
        <authorList>
            <consortium name="DOE Joint Genome Institute"/>
            <person name="Tisserant E."/>
            <person name="Malbreil M."/>
            <person name="Kuo A."/>
            <person name="Kohler A."/>
            <person name="Symeonidi A."/>
            <person name="Balestrini R."/>
            <person name="Charron P."/>
            <person name="Duensing N."/>
            <person name="Frei-dit-Frey N."/>
            <person name="Gianinazzi-Pearson V."/>
            <person name="Gilbert B."/>
            <person name="Handa Y."/>
            <person name="Hijri M."/>
            <person name="Kaul R."/>
            <person name="Kawaguchi M."/>
            <person name="Krajinski F."/>
            <person name="Lammers P."/>
            <person name="Lapierre D."/>
            <person name="Masclaux F.G."/>
            <person name="Murat C."/>
            <person name="Morin E."/>
            <person name="Ndikumana S."/>
            <person name="Pagni M."/>
            <person name="Petitpierre D."/>
            <person name="Requena N."/>
            <person name="Rosikiewicz P."/>
            <person name="Riley R."/>
            <person name="Saito K."/>
            <person name="San Clemente H."/>
            <person name="Shapiro H."/>
            <person name="van Tuinen D."/>
            <person name="Becard G."/>
            <person name="Bonfante P."/>
            <person name="Paszkowski U."/>
            <person name="Shachar-Hill Y."/>
            <person name="Young J.P."/>
            <person name="Sanders I.R."/>
            <person name="Henrissat B."/>
            <person name="Rensing S.A."/>
            <person name="Grigoriev I.V."/>
            <person name="Corradi N."/>
            <person name="Roux C."/>
            <person name="Martin F."/>
        </authorList>
    </citation>
    <scope>NUCLEOTIDE SEQUENCE</scope>
    <source>
        <strain evidence="1">DAOM 197198</strain>
    </source>
</reference>
<dbReference type="EMBL" id="KI277055">
    <property type="protein sequence ID" value="ESA20728.1"/>
    <property type="molecule type" value="Genomic_DNA"/>
</dbReference>
<evidence type="ECO:0000313" key="1">
    <source>
        <dbReference type="EMBL" id="ESA20728.1"/>
    </source>
</evidence>
<dbReference type="HOGENOM" id="CLU_3143715_0_0_1"/>
<sequence length="49" mass="5856">MCQYANDWRSVIKIIDKALCKQKFIVFDLTVLHKHSHQIIFRFTTALHP</sequence>